<evidence type="ECO:0000256" key="4">
    <source>
        <dbReference type="ARBA" id="ARBA00023128"/>
    </source>
</evidence>
<dbReference type="GO" id="GO:0003747">
    <property type="term" value="F:translation release factor activity"/>
    <property type="evidence" value="ECO:0007669"/>
    <property type="project" value="InterPro"/>
</dbReference>
<dbReference type="PANTHER" id="PTHR46203">
    <property type="entry name" value="PROBABLE PEPTIDE CHAIN RELEASE FACTOR C12ORF65"/>
    <property type="match status" value="1"/>
</dbReference>
<evidence type="ECO:0000313" key="8">
    <source>
        <dbReference type="Proteomes" id="UP000094527"/>
    </source>
</evidence>
<organism evidence="7 8">
    <name type="scientific">Orchesella cincta</name>
    <name type="common">Springtail</name>
    <name type="synonym">Podura cincta</name>
    <dbReference type="NCBI Taxonomy" id="48709"/>
    <lineage>
        <taxon>Eukaryota</taxon>
        <taxon>Metazoa</taxon>
        <taxon>Ecdysozoa</taxon>
        <taxon>Arthropoda</taxon>
        <taxon>Hexapoda</taxon>
        <taxon>Collembola</taxon>
        <taxon>Entomobryomorpha</taxon>
        <taxon>Entomobryoidea</taxon>
        <taxon>Orchesellidae</taxon>
        <taxon>Orchesellinae</taxon>
        <taxon>Orchesella</taxon>
    </lineage>
</organism>
<dbReference type="GO" id="GO:0005739">
    <property type="term" value="C:mitochondrion"/>
    <property type="evidence" value="ECO:0007669"/>
    <property type="project" value="UniProtKB-SubCell"/>
</dbReference>
<dbReference type="InterPro" id="IPR000352">
    <property type="entry name" value="Pep_chain_release_fac_I"/>
</dbReference>
<dbReference type="STRING" id="48709.A0A1D2NC97"/>
<sequence length="266" mass="30460">MSRVKGALKSIVYSKISGPATSADCDEVIPLGGSHTESHEFCVSVCDHAEKTRYSSSVQEAFEILQQPKYTDKNYYQDRIRGEFWRNRELTESEEVQFQFQRQLQHTSLSASPFKFGIDNLYPYQFRRKHSEIDTSKVPILNEDDLEEWFIKGSGPGGSNVNKRTNCCSLRHKPTGIILKCHLARELNQNRKLARQMMIEKLDEHFNGDESIAAQKKRLGLEKTHAQEVKAKKVFEMKKRYKDLVHPAEAASDDGSARETSSEKIS</sequence>
<dbReference type="OMA" id="NKRTNCC"/>
<dbReference type="Pfam" id="PF00472">
    <property type="entry name" value="RF-1"/>
    <property type="match status" value="1"/>
</dbReference>
<dbReference type="AlphaFoldDB" id="A0A1D2NC97"/>
<feature type="region of interest" description="Disordered" evidence="5">
    <location>
        <begin position="245"/>
        <end position="266"/>
    </location>
</feature>
<dbReference type="PANTHER" id="PTHR46203:SF1">
    <property type="entry name" value="MITOCHONDRIAL TRANSLATION RELEASE FACTOR IN RESCUE"/>
    <property type="match status" value="1"/>
</dbReference>
<evidence type="ECO:0000259" key="6">
    <source>
        <dbReference type="Pfam" id="PF00472"/>
    </source>
</evidence>
<comment type="similarity">
    <text evidence="2">Belongs to the prokaryotic/mitochondrial release factor family.</text>
</comment>
<feature type="domain" description="Prokaryotic-type class I peptide chain release factors" evidence="6">
    <location>
        <begin position="141"/>
        <end position="243"/>
    </location>
</feature>
<dbReference type="InterPro" id="IPR052405">
    <property type="entry name" value="Mito_Transl_Release_Factor"/>
</dbReference>
<evidence type="ECO:0000256" key="3">
    <source>
        <dbReference type="ARBA" id="ARBA00022946"/>
    </source>
</evidence>
<accession>A0A1D2NC97</accession>
<dbReference type="Gene3D" id="3.30.160.20">
    <property type="match status" value="1"/>
</dbReference>
<dbReference type="Proteomes" id="UP000094527">
    <property type="component" value="Unassembled WGS sequence"/>
</dbReference>
<dbReference type="EMBL" id="LJIJ01000093">
    <property type="protein sequence ID" value="ODN02884.1"/>
    <property type="molecule type" value="Genomic_DNA"/>
</dbReference>
<dbReference type="OrthoDB" id="277888at2759"/>
<keyword evidence="8" id="KW-1185">Reference proteome</keyword>
<protein>
    <submittedName>
        <fullName evidence="7">Putative peptide chain release factor C12orf65, mitochondrial</fullName>
    </submittedName>
</protein>
<gene>
    <name evidence="7" type="ORF">Ocin01_03776</name>
</gene>
<evidence type="ECO:0000313" key="7">
    <source>
        <dbReference type="EMBL" id="ODN02884.1"/>
    </source>
</evidence>
<evidence type="ECO:0000256" key="5">
    <source>
        <dbReference type="SAM" id="MobiDB-lite"/>
    </source>
</evidence>
<comment type="subcellular location">
    <subcellularLocation>
        <location evidence="1">Mitochondrion</location>
    </subcellularLocation>
</comment>
<proteinExistence type="inferred from homology"/>
<dbReference type="InterPro" id="IPR045853">
    <property type="entry name" value="Pep_chain_release_fac_I_sf"/>
</dbReference>
<name>A0A1D2NC97_ORCCI</name>
<keyword evidence="4" id="KW-0496">Mitochondrion</keyword>
<dbReference type="SUPFAM" id="SSF75620">
    <property type="entry name" value="Release factor"/>
    <property type="match status" value="1"/>
</dbReference>
<feature type="compositionally biased region" description="Basic and acidic residues" evidence="5">
    <location>
        <begin position="255"/>
        <end position="266"/>
    </location>
</feature>
<comment type="caution">
    <text evidence="7">The sequence shown here is derived from an EMBL/GenBank/DDBJ whole genome shotgun (WGS) entry which is preliminary data.</text>
</comment>
<evidence type="ECO:0000256" key="2">
    <source>
        <dbReference type="ARBA" id="ARBA00010835"/>
    </source>
</evidence>
<reference evidence="7 8" key="1">
    <citation type="journal article" date="2016" name="Genome Biol. Evol.">
        <title>Gene Family Evolution Reflects Adaptation to Soil Environmental Stressors in the Genome of the Collembolan Orchesella cincta.</title>
        <authorList>
            <person name="Faddeeva-Vakhrusheva A."/>
            <person name="Derks M.F."/>
            <person name="Anvar S.Y."/>
            <person name="Agamennone V."/>
            <person name="Suring W."/>
            <person name="Smit S."/>
            <person name="van Straalen N.M."/>
            <person name="Roelofs D."/>
        </authorList>
    </citation>
    <scope>NUCLEOTIDE SEQUENCE [LARGE SCALE GENOMIC DNA]</scope>
    <source>
        <tissue evidence="7">Mixed pool</tissue>
    </source>
</reference>
<keyword evidence="3" id="KW-0809">Transit peptide</keyword>
<evidence type="ECO:0000256" key="1">
    <source>
        <dbReference type="ARBA" id="ARBA00004173"/>
    </source>
</evidence>